<feature type="transmembrane region" description="Helical" evidence="8">
    <location>
        <begin position="200"/>
        <end position="219"/>
    </location>
</feature>
<comment type="subcellular location">
    <subcellularLocation>
        <location evidence="1">Cell membrane</location>
        <topology evidence="1">Multi-pass membrane protein</topology>
    </subcellularLocation>
</comment>
<evidence type="ECO:0000256" key="7">
    <source>
        <dbReference type="SAM" id="MobiDB-lite"/>
    </source>
</evidence>
<reference evidence="10 11" key="1">
    <citation type="submission" date="2020-08" db="EMBL/GenBank/DDBJ databases">
        <title>Amycolatopsis echigonensis JCM 21831.</title>
        <authorList>
            <person name="Tedsree N."/>
            <person name="Kuncharoen N."/>
            <person name="Likhitwitayawuid K."/>
            <person name="Tanasupawat S."/>
        </authorList>
    </citation>
    <scope>NUCLEOTIDE SEQUENCE [LARGE SCALE GENOMIC DNA]</scope>
    <source>
        <strain evidence="10 11">JCM 21831</strain>
    </source>
</reference>
<evidence type="ECO:0000313" key="11">
    <source>
        <dbReference type="Proteomes" id="UP000550260"/>
    </source>
</evidence>
<feature type="domain" description="Major facilitator superfamily (MFS) profile" evidence="9">
    <location>
        <begin position="29"/>
        <end position="437"/>
    </location>
</feature>
<dbReference type="PROSITE" id="PS00216">
    <property type="entry name" value="SUGAR_TRANSPORT_1"/>
    <property type="match status" value="1"/>
</dbReference>
<evidence type="ECO:0000313" key="10">
    <source>
        <dbReference type="EMBL" id="MBB2504399.1"/>
    </source>
</evidence>
<evidence type="ECO:0000256" key="1">
    <source>
        <dbReference type="ARBA" id="ARBA00004651"/>
    </source>
</evidence>
<sequence length="445" mass="47585">MTDIVPAAAEQDQPVRRPDSPTPDHATRSAVAGFFGGMLEYYDMSIYASASSLVFARIFFPDAGASALLLSLGTFGVAYVARPVGGLIAGYVGDRFGRRDMMIGTLLVMGIATFLIGCLPEYRTIGIAAPIMLIALRLLQGVSVGGELSGSVSLTVEHAPERKRACYASWQTSGIWVGYILASMVFVAVSTMPSGQLLSWGWRIPFWSSAVIVVIGLLIRRTVVDPEVFVEHKNAGTHARLPLKQLFVMQGRDVVRVILIALVICNANIVMIFGLAYATSSVKVPGSVMLWVLIAGYAGCLITQPLAAIASDRIGRRPVLISACLLCAGVVWFYFWTISTGNVGLIVVGMALALSVAYGPVNVVHPVFFAEMFHVRYRVTGMALGLQLGAVISGFAPSIAQAMAGPDGARWWPACVFAMVVCLIAAVTVLFSRETFRTPLDQLGA</sequence>
<gene>
    <name evidence="10" type="ORF">H5411_35310</name>
</gene>
<dbReference type="PROSITE" id="PS00217">
    <property type="entry name" value="SUGAR_TRANSPORT_2"/>
    <property type="match status" value="1"/>
</dbReference>
<organism evidence="10 11">
    <name type="scientific">Amycolatopsis echigonensis</name>
    <dbReference type="NCBI Taxonomy" id="2576905"/>
    <lineage>
        <taxon>Bacteria</taxon>
        <taxon>Bacillati</taxon>
        <taxon>Actinomycetota</taxon>
        <taxon>Actinomycetes</taxon>
        <taxon>Pseudonocardiales</taxon>
        <taxon>Pseudonocardiaceae</taxon>
        <taxon>Amycolatopsis</taxon>
    </lineage>
</organism>
<dbReference type="RefSeq" id="WP_183126311.1">
    <property type="nucleotide sequence ID" value="NZ_JACJHR010000072.1"/>
</dbReference>
<dbReference type="InterPro" id="IPR005829">
    <property type="entry name" value="Sugar_transporter_CS"/>
</dbReference>
<feature type="transmembrane region" description="Helical" evidence="8">
    <location>
        <begin position="343"/>
        <end position="369"/>
    </location>
</feature>
<dbReference type="Gene3D" id="1.20.1250.20">
    <property type="entry name" value="MFS general substrate transporter like domains"/>
    <property type="match status" value="1"/>
</dbReference>
<evidence type="ECO:0000256" key="3">
    <source>
        <dbReference type="ARBA" id="ARBA00022475"/>
    </source>
</evidence>
<dbReference type="PROSITE" id="PS50850">
    <property type="entry name" value="MFS"/>
    <property type="match status" value="1"/>
</dbReference>
<dbReference type="InterPro" id="IPR005828">
    <property type="entry name" value="MFS_sugar_transport-like"/>
</dbReference>
<protein>
    <submittedName>
        <fullName evidence="10">MFS transporter</fullName>
    </submittedName>
</protein>
<dbReference type="InterPro" id="IPR011701">
    <property type="entry name" value="MFS"/>
</dbReference>
<evidence type="ECO:0000259" key="9">
    <source>
        <dbReference type="PROSITE" id="PS50850"/>
    </source>
</evidence>
<name>A0A8E1W525_9PSEU</name>
<dbReference type="Pfam" id="PF00083">
    <property type="entry name" value="Sugar_tr"/>
    <property type="match status" value="1"/>
</dbReference>
<evidence type="ECO:0000256" key="4">
    <source>
        <dbReference type="ARBA" id="ARBA00022692"/>
    </source>
</evidence>
<evidence type="ECO:0000256" key="2">
    <source>
        <dbReference type="ARBA" id="ARBA00022448"/>
    </source>
</evidence>
<accession>A0A8E1W525</accession>
<feature type="transmembrane region" description="Helical" evidence="8">
    <location>
        <begin position="101"/>
        <end position="119"/>
    </location>
</feature>
<dbReference type="PANTHER" id="PTHR43045">
    <property type="entry name" value="SHIKIMATE TRANSPORTER"/>
    <property type="match status" value="1"/>
</dbReference>
<evidence type="ECO:0000256" key="5">
    <source>
        <dbReference type="ARBA" id="ARBA00022989"/>
    </source>
</evidence>
<feature type="transmembrane region" description="Helical" evidence="8">
    <location>
        <begin position="411"/>
        <end position="431"/>
    </location>
</feature>
<comment type="caution">
    <text evidence="10">The sequence shown here is derived from an EMBL/GenBank/DDBJ whole genome shotgun (WGS) entry which is preliminary data.</text>
</comment>
<keyword evidence="6 8" id="KW-0472">Membrane</keyword>
<feature type="transmembrane region" description="Helical" evidence="8">
    <location>
        <begin position="319"/>
        <end position="337"/>
    </location>
</feature>
<feature type="transmembrane region" description="Helical" evidence="8">
    <location>
        <begin position="66"/>
        <end position="89"/>
    </location>
</feature>
<dbReference type="PANTHER" id="PTHR43045:SF1">
    <property type="entry name" value="SHIKIMATE TRANSPORTER"/>
    <property type="match status" value="1"/>
</dbReference>
<feature type="transmembrane region" description="Helical" evidence="8">
    <location>
        <begin position="381"/>
        <end position="399"/>
    </location>
</feature>
<dbReference type="Proteomes" id="UP000550260">
    <property type="component" value="Unassembled WGS sequence"/>
</dbReference>
<dbReference type="GO" id="GO:0005886">
    <property type="term" value="C:plasma membrane"/>
    <property type="evidence" value="ECO:0007669"/>
    <property type="project" value="UniProtKB-SubCell"/>
</dbReference>
<keyword evidence="3" id="KW-1003">Cell membrane</keyword>
<dbReference type="InterPro" id="IPR020846">
    <property type="entry name" value="MFS_dom"/>
</dbReference>
<keyword evidence="5 8" id="KW-1133">Transmembrane helix</keyword>
<dbReference type="AlphaFoldDB" id="A0A8E1W525"/>
<evidence type="ECO:0000256" key="8">
    <source>
        <dbReference type="SAM" id="Phobius"/>
    </source>
</evidence>
<dbReference type="Pfam" id="PF07690">
    <property type="entry name" value="MFS_1"/>
    <property type="match status" value="1"/>
</dbReference>
<feature type="transmembrane region" description="Helical" evidence="8">
    <location>
        <begin position="254"/>
        <end position="276"/>
    </location>
</feature>
<dbReference type="SUPFAM" id="SSF103473">
    <property type="entry name" value="MFS general substrate transporter"/>
    <property type="match status" value="1"/>
</dbReference>
<dbReference type="EMBL" id="JACJHR010000072">
    <property type="protein sequence ID" value="MBB2504399.1"/>
    <property type="molecule type" value="Genomic_DNA"/>
</dbReference>
<feature type="transmembrane region" description="Helical" evidence="8">
    <location>
        <begin position="288"/>
        <end position="307"/>
    </location>
</feature>
<feature type="transmembrane region" description="Helical" evidence="8">
    <location>
        <begin position="167"/>
        <end position="188"/>
    </location>
</feature>
<feature type="transmembrane region" description="Helical" evidence="8">
    <location>
        <begin position="41"/>
        <end position="60"/>
    </location>
</feature>
<keyword evidence="2" id="KW-0813">Transport</keyword>
<feature type="region of interest" description="Disordered" evidence="7">
    <location>
        <begin position="1"/>
        <end position="25"/>
    </location>
</feature>
<dbReference type="GO" id="GO:0022857">
    <property type="term" value="F:transmembrane transporter activity"/>
    <property type="evidence" value="ECO:0007669"/>
    <property type="project" value="InterPro"/>
</dbReference>
<keyword evidence="4 8" id="KW-0812">Transmembrane</keyword>
<evidence type="ECO:0000256" key="6">
    <source>
        <dbReference type="ARBA" id="ARBA00023136"/>
    </source>
</evidence>
<proteinExistence type="predicted"/>
<dbReference type="InterPro" id="IPR036259">
    <property type="entry name" value="MFS_trans_sf"/>
</dbReference>